<dbReference type="GO" id="GO:0006094">
    <property type="term" value="P:gluconeogenesis"/>
    <property type="evidence" value="ECO:0007669"/>
    <property type="project" value="TreeGrafter"/>
</dbReference>
<sequence>MSSSVRDNSDDVDQVNYKTLSRFVMANTADQELTILMGAIALACKATARACRKAGIANLFGLAGEQNTSGDDQKKLDVLSNDIFVNALLNCHACAVLVSEENEDPIIVPPSMQGKYCVAFDPLDGSSNIDCNVSTGTIFGVYEKTIPGPGTVDDILRKGKDLVVAGYCMYGAATELVICFQGRGVHRFALDPSIGEFIHTHANVKFPADGGKKIYSANEGNSGLWDEPCQRAVAHFKSGDKPYALRYVGSMVSDVHRTLLYGGVFIYPADKKSPGGKLRVLYEGFPMAMIVEAAGGVASTGLFNGKIHRMMDLEPKGVHERCPVILGSERDVNLVLGFYDTAAAAPPGTLPNWAAAATARSN</sequence>
<evidence type="ECO:0000256" key="6">
    <source>
        <dbReference type="ARBA" id="ARBA00022490"/>
    </source>
</evidence>
<organism evidence="16 17">
    <name type="scientific">Diacronema lutheri</name>
    <name type="common">Unicellular marine alga</name>
    <name type="synonym">Monochrysis lutheri</name>
    <dbReference type="NCBI Taxonomy" id="2081491"/>
    <lineage>
        <taxon>Eukaryota</taxon>
        <taxon>Haptista</taxon>
        <taxon>Haptophyta</taxon>
        <taxon>Pavlovophyceae</taxon>
        <taxon>Pavlovales</taxon>
        <taxon>Pavlovaceae</taxon>
        <taxon>Diacronema</taxon>
    </lineage>
</organism>
<name>A0A8J6CAI7_DIALT</name>
<evidence type="ECO:0000256" key="12">
    <source>
        <dbReference type="ARBA" id="ARBA00040159"/>
    </source>
</evidence>
<keyword evidence="8 13" id="KW-0378">Hydrolase</keyword>
<evidence type="ECO:0000256" key="8">
    <source>
        <dbReference type="ARBA" id="ARBA00022801"/>
    </source>
</evidence>
<keyword evidence="6" id="KW-0963">Cytoplasm</keyword>
<dbReference type="PANTHER" id="PTHR11556">
    <property type="entry name" value="FRUCTOSE-1,6-BISPHOSPHATASE-RELATED"/>
    <property type="match status" value="1"/>
</dbReference>
<comment type="cofactor">
    <cofactor evidence="2">
        <name>Mg(2+)</name>
        <dbReference type="ChEBI" id="CHEBI:18420"/>
    </cofactor>
</comment>
<evidence type="ECO:0000256" key="10">
    <source>
        <dbReference type="ARBA" id="ARBA00023277"/>
    </source>
</evidence>
<proteinExistence type="inferred from homology"/>
<dbReference type="GO" id="GO:0005829">
    <property type="term" value="C:cytosol"/>
    <property type="evidence" value="ECO:0007669"/>
    <property type="project" value="TreeGrafter"/>
</dbReference>
<dbReference type="OMA" id="YIPENCP"/>
<dbReference type="InterPro" id="IPR033391">
    <property type="entry name" value="FBPase_N"/>
</dbReference>
<dbReference type="Gene3D" id="3.40.190.80">
    <property type="match status" value="1"/>
</dbReference>
<dbReference type="OrthoDB" id="10256725at2759"/>
<dbReference type="PRINTS" id="PR00115">
    <property type="entry name" value="F16BPHPHTASE"/>
</dbReference>
<dbReference type="GO" id="GO:0006000">
    <property type="term" value="P:fructose metabolic process"/>
    <property type="evidence" value="ECO:0007669"/>
    <property type="project" value="TreeGrafter"/>
</dbReference>
<comment type="subcellular location">
    <subcellularLocation>
        <location evidence="3">Cytoplasm</location>
    </subcellularLocation>
</comment>
<gene>
    <name evidence="16" type="ORF">KFE25_000289</name>
</gene>
<accession>A0A8J6CAI7</accession>
<dbReference type="Proteomes" id="UP000751190">
    <property type="component" value="Unassembled WGS sequence"/>
</dbReference>
<keyword evidence="7" id="KW-0479">Metal-binding</keyword>
<dbReference type="GO" id="GO:0030388">
    <property type="term" value="P:fructose 1,6-bisphosphate metabolic process"/>
    <property type="evidence" value="ECO:0007669"/>
    <property type="project" value="TreeGrafter"/>
</dbReference>
<dbReference type="GO" id="GO:0006002">
    <property type="term" value="P:fructose 6-phosphate metabolic process"/>
    <property type="evidence" value="ECO:0007669"/>
    <property type="project" value="TreeGrafter"/>
</dbReference>
<evidence type="ECO:0000313" key="17">
    <source>
        <dbReference type="Proteomes" id="UP000751190"/>
    </source>
</evidence>
<dbReference type="GO" id="GO:0046872">
    <property type="term" value="F:metal ion binding"/>
    <property type="evidence" value="ECO:0007669"/>
    <property type="project" value="UniProtKB-KW"/>
</dbReference>
<dbReference type="SUPFAM" id="SSF56655">
    <property type="entry name" value="Carbohydrate phosphatase"/>
    <property type="match status" value="1"/>
</dbReference>
<dbReference type="HAMAP" id="MF_01855">
    <property type="entry name" value="FBPase_class1"/>
    <property type="match status" value="1"/>
</dbReference>
<evidence type="ECO:0000256" key="7">
    <source>
        <dbReference type="ARBA" id="ARBA00022723"/>
    </source>
</evidence>
<comment type="pathway">
    <text evidence="11">Carbohydrate biosynthesis.</text>
</comment>
<dbReference type="InterPro" id="IPR020548">
    <property type="entry name" value="Fructose_bisphosphatase_AS"/>
</dbReference>
<evidence type="ECO:0000256" key="11">
    <source>
        <dbReference type="ARBA" id="ARBA00024331"/>
    </source>
</evidence>
<dbReference type="InterPro" id="IPR000146">
    <property type="entry name" value="FBPase_class-1"/>
</dbReference>
<dbReference type="AlphaFoldDB" id="A0A8J6CAI7"/>
<dbReference type="GO" id="GO:0042132">
    <property type="term" value="F:fructose 1,6-bisphosphate 1-phosphatase activity"/>
    <property type="evidence" value="ECO:0007669"/>
    <property type="project" value="UniProtKB-EC"/>
</dbReference>
<evidence type="ECO:0000259" key="15">
    <source>
        <dbReference type="Pfam" id="PF18913"/>
    </source>
</evidence>
<dbReference type="Gene3D" id="3.30.540.10">
    <property type="entry name" value="Fructose-1,6-Bisphosphatase, subunit A, domain 1"/>
    <property type="match status" value="1"/>
</dbReference>
<dbReference type="Pfam" id="PF00316">
    <property type="entry name" value="FBPase"/>
    <property type="match status" value="1"/>
</dbReference>
<evidence type="ECO:0000256" key="5">
    <source>
        <dbReference type="ARBA" id="ARBA00013093"/>
    </source>
</evidence>
<dbReference type="Pfam" id="PF18913">
    <property type="entry name" value="FBPase_C"/>
    <property type="match status" value="1"/>
</dbReference>
<protein>
    <recommendedName>
        <fullName evidence="12">Fructose-1,6-bisphosphatase, cytosolic</fullName>
        <ecNumber evidence="5">3.1.3.11</ecNumber>
    </recommendedName>
</protein>
<feature type="domain" description="Fructose-1-6-bisphosphatase class 1 C-terminal" evidence="15">
    <location>
        <begin position="212"/>
        <end position="336"/>
    </location>
</feature>
<evidence type="ECO:0000313" key="16">
    <source>
        <dbReference type="EMBL" id="KAG8464121.1"/>
    </source>
</evidence>
<dbReference type="PIRSF" id="PIRSF500210">
    <property type="entry name" value="FBPtase"/>
    <property type="match status" value="1"/>
</dbReference>
<comment type="similarity">
    <text evidence="4 13">Belongs to the FBPase class 1 family.</text>
</comment>
<dbReference type="PROSITE" id="PS00124">
    <property type="entry name" value="FBPASE"/>
    <property type="match status" value="1"/>
</dbReference>
<dbReference type="InterPro" id="IPR044015">
    <property type="entry name" value="FBPase_C_dom"/>
</dbReference>
<evidence type="ECO:0000256" key="4">
    <source>
        <dbReference type="ARBA" id="ARBA00010941"/>
    </source>
</evidence>
<dbReference type="PANTHER" id="PTHR11556:SF41">
    <property type="entry name" value="FRUCTOSE-1,6-BISPHOSPHATASE, CYTOSOLIC"/>
    <property type="match status" value="1"/>
</dbReference>
<evidence type="ECO:0000259" key="14">
    <source>
        <dbReference type="Pfam" id="PF00316"/>
    </source>
</evidence>
<keyword evidence="17" id="KW-1185">Reference proteome</keyword>
<dbReference type="PIRSF" id="PIRSF000904">
    <property type="entry name" value="FBPtase_SBPase"/>
    <property type="match status" value="1"/>
</dbReference>
<dbReference type="EMBL" id="JAGTXO010000014">
    <property type="protein sequence ID" value="KAG8464121.1"/>
    <property type="molecule type" value="Genomic_DNA"/>
</dbReference>
<keyword evidence="9" id="KW-0460">Magnesium</keyword>
<reference evidence="16" key="1">
    <citation type="submission" date="2021-05" db="EMBL/GenBank/DDBJ databases">
        <title>The genome of the haptophyte Pavlova lutheri (Diacronema luteri, Pavlovales) - a model for lipid biosynthesis in eukaryotic algae.</title>
        <authorList>
            <person name="Hulatt C.J."/>
            <person name="Posewitz M.C."/>
        </authorList>
    </citation>
    <scope>NUCLEOTIDE SEQUENCE</scope>
    <source>
        <strain evidence="16">NIVA-4/92</strain>
    </source>
</reference>
<dbReference type="CDD" id="cd00354">
    <property type="entry name" value="FBPase"/>
    <property type="match status" value="1"/>
</dbReference>
<dbReference type="GO" id="GO:0005986">
    <property type="term" value="P:sucrose biosynthetic process"/>
    <property type="evidence" value="ECO:0007669"/>
    <property type="project" value="TreeGrafter"/>
</dbReference>
<evidence type="ECO:0000256" key="2">
    <source>
        <dbReference type="ARBA" id="ARBA00001946"/>
    </source>
</evidence>
<evidence type="ECO:0000256" key="1">
    <source>
        <dbReference type="ARBA" id="ARBA00001273"/>
    </source>
</evidence>
<comment type="catalytic activity">
    <reaction evidence="1">
        <text>beta-D-fructose 1,6-bisphosphate + H2O = beta-D-fructose 6-phosphate + phosphate</text>
        <dbReference type="Rhea" id="RHEA:11064"/>
        <dbReference type="ChEBI" id="CHEBI:15377"/>
        <dbReference type="ChEBI" id="CHEBI:32966"/>
        <dbReference type="ChEBI" id="CHEBI:43474"/>
        <dbReference type="ChEBI" id="CHEBI:57634"/>
        <dbReference type="EC" id="3.1.3.11"/>
    </reaction>
</comment>
<dbReference type="InterPro" id="IPR028343">
    <property type="entry name" value="FBPtase"/>
</dbReference>
<keyword evidence="10 13" id="KW-0119">Carbohydrate metabolism</keyword>
<evidence type="ECO:0000256" key="3">
    <source>
        <dbReference type="ARBA" id="ARBA00004496"/>
    </source>
</evidence>
<feature type="domain" description="Fructose-1-6-bisphosphatase class I N-terminal" evidence="14">
    <location>
        <begin position="19"/>
        <end position="201"/>
    </location>
</feature>
<evidence type="ECO:0000256" key="9">
    <source>
        <dbReference type="ARBA" id="ARBA00022842"/>
    </source>
</evidence>
<evidence type="ECO:0000256" key="13">
    <source>
        <dbReference type="RuleBase" id="RU000508"/>
    </source>
</evidence>
<comment type="caution">
    <text evidence="16">The sequence shown here is derived from an EMBL/GenBank/DDBJ whole genome shotgun (WGS) entry which is preliminary data.</text>
</comment>
<dbReference type="FunFam" id="3.30.540.10:FF:000002">
    <property type="entry name" value="Fructose-1,6-bisphosphatase class 1"/>
    <property type="match status" value="1"/>
</dbReference>
<dbReference type="EC" id="3.1.3.11" evidence="5"/>